<dbReference type="Proteomes" id="UP000663859">
    <property type="component" value="Unassembled WGS sequence"/>
</dbReference>
<evidence type="ECO:0000313" key="1">
    <source>
        <dbReference type="EMBL" id="CAF0700312.1"/>
    </source>
</evidence>
<evidence type="ECO:0000313" key="2">
    <source>
        <dbReference type="Proteomes" id="UP000663859"/>
    </source>
</evidence>
<reference evidence="1" key="1">
    <citation type="submission" date="2021-02" db="EMBL/GenBank/DDBJ databases">
        <authorList>
            <person name="Cremers G."/>
            <person name="Picone N."/>
        </authorList>
    </citation>
    <scope>NUCLEOTIDE SEQUENCE</scope>
    <source>
        <strain evidence="1">PQ17</strain>
    </source>
</reference>
<keyword evidence="2" id="KW-1185">Reference proteome</keyword>
<dbReference type="AlphaFoldDB" id="A0A8J2FT31"/>
<comment type="caution">
    <text evidence="1">The sequence shown here is derived from an EMBL/GenBank/DDBJ whole genome shotgun (WGS) entry which is preliminary data.</text>
</comment>
<sequence>MPVVSSNTLSDYVSQTRDYLNDPLGNFWTDQQIQKYVQLARRYVAMEGGTTLAFLDYATYGIPLPLRQETIPYPTVSIRGAVRQIMAVEDVGIIWGGISQPLRYMPWASYLSKRVINPTLFGSIPIWWTTVQEEQMIYIYPTSAISNTGLELRVRFWPLDLGPSGSDQDIVQPFQDLVPVVAAIVAAENQSEESKMKRLSLLYQTWYTNLVGRQSRWISRYL</sequence>
<gene>
    <name evidence="1" type="ORF">MPNT_350008</name>
</gene>
<dbReference type="RefSeq" id="WP_174583406.1">
    <property type="nucleotide sequence ID" value="NZ_CAJNOB010000029.1"/>
</dbReference>
<accession>A0A8J2FT31</accession>
<name>A0A8J2FT31_9BACT</name>
<protein>
    <submittedName>
        <fullName evidence="1">Uncharacterized protein</fullName>
    </submittedName>
</protein>
<organism evidence="1 2">
    <name type="scientific">Candidatus Methylacidithermus pantelleriae</name>
    <dbReference type="NCBI Taxonomy" id="2744239"/>
    <lineage>
        <taxon>Bacteria</taxon>
        <taxon>Pseudomonadati</taxon>
        <taxon>Verrucomicrobiota</taxon>
        <taxon>Methylacidiphilae</taxon>
        <taxon>Methylacidiphilales</taxon>
        <taxon>Methylacidiphilaceae</taxon>
        <taxon>Candidatus Methylacidithermus</taxon>
    </lineage>
</organism>
<proteinExistence type="predicted"/>
<dbReference type="EMBL" id="CAJNOB010000029">
    <property type="protein sequence ID" value="CAF0700312.1"/>
    <property type="molecule type" value="Genomic_DNA"/>
</dbReference>